<keyword evidence="2" id="KW-1185">Reference proteome</keyword>
<comment type="caution">
    <text evidence="1">The sequence shown here is derived from an EMBL/GenBank/DDBJ whole genome shotgun (WGS) entry which is preliminary data.</text>
</comment>
<dbReference type="EMBL" id="BKCP01005572">
    <property type="protein sequence ID" value="GER38977.1"/>
    <property type="molecule type" value="Genomic_DNA"/>
</dbReference>
<organism evidence="1 2">
    <name type="scientific">Striga asiatica</name>
    <name type="common">Asiatic witchweed</name>
    <name type="synonym">Buchnera asiatica</name>
    <dbReference type="NCBI Taxonomy" id="4170"/>
    <lineage>
        <taxon>Eukaryota</taxon>
        <taxon>Viridiplantae</taxon>
        <taxon>Streptophyta</taxon>
        <taxon>Embryophyta</taxon>
        <taxon>Tracheophyta</taxon>
        <taxon>Spermatophyta</taxon>
        <taxon>Magnoliopsida</taxon>
        <taxon>eudicotyledons</taxon>
        <taxon>Gunneridae</taxon>
        <taxon>Pentapetalae</taxon>
        <taxon>asterids</taxon>
        <taxon>lamiids</taxon>
        <taxon>Lamiales</taxon>
        <taxon>Orobanchaceae</taxon>
        <taxon>Buchnereae</taxon>
        <taxon>Striga</taxon>
    </lineage>
</organism>
<name>A0A5A7Q3P4_STRAF</name>
<dbReference type="OrthoDB" id="10402112at2759"/>
<evidence type="ECO:0000313" key="2">
    <source>
        <dbReference type="Proteomes" id="UP000325081"/>
    </source>
</evidence>
<sequence length="182" mass="21179">MTFRKSIAPLTANGLLPFLNRTRGMRLAQLVYLLARYRGRLKQGSETRYYVPRPRNGVGLSASERALRERIVWRVSRWGFRSPGLHLIVEEGRCIEYQLSLAPFFSLFLFVYSGRGRQPTYMKRRREERGFPEIKVSRRRSKKATSGSNRCFGHSVDSASPCLLSCWQKQGFRPYLLLDLNQ</sequence>
<protein>
    <submittedName>
        <fullName evidence="1">Cytosolic 10-formyltetrahydrofolatedehydrogenase</fullName>
    </submittedName>
</protein>
<reference evidence="2" key="1">
    <citation type="journal article" date="2019" name="Curr. Biol.">
        <title>Genome Sequence of Striga asiatica Provides Insight into the Evolution of Plant Parasitism.</title>
        <authorList>
            <person name="Yoshida S."/>
            <person name="Kim S."/>
            <person name="Wafula E.K."/>
            <person name="Tanskanen J."/>
            <person name="Kim Y.M."/>
            <person name="Honaas L."/>
            <person name="Yang Z."/>
            <person name="Spallek T."/>
            <person name="Conn C.E."/>
            <person name="Ichihashi Y."/>
            <person name="Cheong K."/>
            <person name="Cui S."/>
            <person name="Der J.P."/>
            <person name="Gundlach H."/>
            <person name="Jiao Y."/>
            <person name="Hori C."/>
            <person name="Ishida J.K."/>
            <person name="Kasahara H."/>
            <person name="Kiba T."/>
            <person name="Kim M.S."/>
            <person name="Koo N."/>
            <person name="Laohavisit A."/>
            <person name="Lee Y.H."/>
            <person name="Lumba S."/>
            <person name="McCourt P."/>
            <person name="Mortimer J.C."/>
            <person name="Mutuku J.M."/>
            <person name="Nomura T."/>
            <person name="Sasaki-Sekimoto Y."/>
            <person name="Seto Y."/>
            <person name="Wang Y."/>
            <person name="Wakatake T."/>
            <person name="Sakakibara H."/>
            <person name="Demura T."/>
            <person name="Yamaguchi S."/>
            <person name="Yoneyama K."/>
            <person name="Manabe R.I."/>
            <person name="Nelson D.C."/>
            <person name="Schulman A.H."/>
            <person name="Timko M.P."/>
            <person name="dePamphilis C.W."/>
            <person name="Choi D."/>
            <person name="Shirasu K."/>
        </authorList>
    </citation>
    <scope>NUCLEOTIDE SEQUENCE [LARGE SCALE GENOMIC DNA]</scope>
    <source>
        <strain evidence="2">cv. UVA1</strain>
    </source>
</reference>
<dbReference type="Proteomes" id="UP000325081">
    <property type="component" value="Unassembled WGS sequence"/>
</dbReference>
<proteinExistence type="predicted"/>
<accession>A0A5A7Q3P4</accession>
<gene>
    <name evidence="1" type="ORF">STAS_15529</name>
</gene>
<dbReference type="AlphaFoldDB" id="A0A5A7Q3P4"/>
<evidence type="ECO:0000313" key="1">
    <source>
        <dbReference type="EMBL" id="GER38977.1"/>
    </source>
</evidence>